<organism evidence="3 4">
    <name type="scientific">Pholiota conissans</name>
    <dbReference type="NCBI Taxonomy" id="109636"/>
    <lineage>
        <taxon>Eukaryota</taxon>
        <taxon>Fungi</taxon>
        <taxon>Dikarya</taxon>
        <taxon>Basidiomycota</taxon>
        <taxon>Agaricomycotina</taxon>
        <taxon>Agaricomycetes</taxon>
        <taxon>Agaricomycetidae</taxon>
        <taxon>Agaricales</taxon>
        <taxon>Agaricineae</taxon>
        <taxon>Strophariaceae</taxon>
        <taxon>Pholiota</taxon>
    </lineage>
</organism>
<keyword evidence="2" id="KW-1133">Transmembrane helix</keyword>
<feature type="transmembrane region" description="Helical" evidence="2">
    <location>
        <begin position="35"/>
        <end position="58"/>
    </location>
</feature>
<feature type="region of interest" description="Disordered" evidence="1">
    <location>
        <begin position="347"/>
        <end position="371"/>
    </location>
</feature>
<reference evidence="3" key="1">
    <citation type="submission" date="2020-11" db="EMBL/GenBank/DDBJ databases">
        <authorList>
            <consortium name="DOE Joint Genome Institute"/>
            <person name="Ahrendt S."/>
            <person name="Riley R."/>
            <person name="Andreopoulos W."/>
            <person name="Labutti K."/>
            <person name="Pangilinan J."/>
            <person name="Ruiz-Duenas F.J."/>
            <person name="Barrasa J.M."/>
            <person name="Sanchez-Garcia M."/>
            <person name="Camarero S."/>
            <person name="Miyauchi S."/>
            <person name="Serrano A."/>
            <person name="Linde D."/>
            <person name="Babiker R."/>
            <person name="Drula E."/>
            <person name="Ayuso-Fernandez I."/>
            <person name="Pacheco R."/>
            <person name="Padilla G."/>
            <person name="Ferreira P."/>
            <person name="Barriuso J."/>
            <person name="Kellner H."/>
            <person name="Castanera R."/>
            <person name="Alfaro M."/>
            <person name="Ramirez L."/>
            <person name="Pisabarro A.G."/>
            <person name="Kuo A."/>
            <person name="Tritt A."/>
            <person name="Lipzen A."/>
            <person name="He G."/>
            <person name="Yan M."/>
            <person name="Ng V."/>
            <person name="Cullen D."/>
            <person name="Martin F."/>
            <person name="Rosso M.-N."/>
            <person name="Henrissat B."/>
            <person name="Hibbett D."/>
            <person name="Martinez A.T."/>
            <person name="Grigoriev I.V."/>
        </authorList>
    </citation>
    <scope>NUCLEOTIDE SEQUENCE</scope>
    <source>
        <strain evidence="3">CIRM-BRFM 674</strain>
    </source>
</reference>
<name>A0A9P6CYA7_9AGAR</name>
<dbReference type="OrthoDB" id="2841022at2759"/>
<dbReference type="AlphaFoldDB" id="A0A9P6CYA7"/>
<comment type="caution">
    <text evidence="3">The sequence shown here is derived from an EMBL/GenBank/DDBJ whole genome shotgun (WGS) entry which is preliminary data.</text>
</comment>
<dbReference type="Proteomes" id="UP000807469">
    <property type="component" value="Unassembled WGS sequence"/>
</dbReference>
<keyword evidence="2" id="KW-0812">Transmembrane</keyword>
<accession>A0A9P6CYA7</accession>
<evidence type="ECO:0000256" key="2">
    <source>
        <dbReference type="SAM" id="Phobius"/>
    </source>
</evidence>
<evidence type="ECO:0000313" key="4">
    <source>
        <dbReference type="Proteomes" id="UP000807469"/>
    </source>
</evidence>
<keyword evidence="4" id="KW-1185">Reference proteome</keyword>
<gene>
    <name evidence="3" type="ORF">BDN70DRAFT_995196</name>
</gene>
<keyword evidence="2" id="KW-0472">Membrane</keyword>
<feature type="transmembrane region" description="Helical" evidence="2">
    <location>
        <begin position="188"/>
        <end position="207"/>
    </location>
</feature>
<protein>
    <submittedName>
        <fullName evidence="3">Uncharacterized protein</fullName>
    </submittedName>
</protein>
<sequence>MSSDLNATALHAEILSTGITVNDEISLIATNLHVAILQGLLMGIYTVIFGGTMYAYLTRESSKRYLVPITVSLLYLSNLATFGLNWYSTKFQFVNNGEDRDTVFLATFNTQQNIAAADLAFNIVSLVLGDALLIWRCFNLWNRSIRVISIPVFLTIAEAALMLNQVIGDAIIFSESQGRDLEHRLSKAASAGILTSACTTIITTFLITYRIHSFLKNQHISSRKFRHIIDIVVQSGAISSITILVFGISQALPTQVDTANIHGIIFNFWMSTLVFPIAAISTTVMVARVATLSGQISNPATSVHLTGLQFQPHSTTYTATGAQLSVAFATHGGNLDGIRDLTIEGEPKKENNTCSHSGTELVSNEKAIQEV</sequence>
<feature type="transmembrane region" description="Helical" evidence="2">
    <location>
        <begin position="264"/>
        <end position="287"/>
    </location>
</feature>
<feature type="transmembrane region" description="Helical" evidence="2">
    <location>
        <begin position="147"/>
        <end position="168"/>
    </location>
</feature>
<evidence type="ECO:0000256" key="1">
    <source>
        <dbReference type="SAM" id="MobiDB-lite"/>
    </source>
</evidence>
<proteinExistence type="predicted"/>
<feature type="transmembrane region" description="Helical" evidence="2">
    <location>
        <begin position="228"/>
        <end position="252"/>
    </location>
</feature>
<feature type="compositionally biased region" description="Polar residues" evidence="1">
    <location>
        <begin position="352"/>
        <end position="362"/>
    </location>
</feature>
<feature type="transmembrane region" description="Helical" evidence="2">
    <location>
        <begin position="114"/>
        <end position="135"/>
    </location>
</feature>
<evidence type="ECO:0000313" key="3">
    <source>
        <dbReference type="EMBL" id="KAF9477084.1"/>
    </source>
</evidence>
<dbReference type="EMBL" id="MU155272">
    <property type="protein sequence ID" value="KAF9477084.1"/>
    <property type="molecule type" value="Genomic_DNA"/>
</dbReference>
<feature type="transmembrane region" description="Helical" evidence="2">
    <location>
        <begin position="65"/>
        <end position="87"/>
    </location>
</feature>